<dbReference type="AlphaFoldDB" id="A0A6P8HNL6"/>
<dbReference type="Pfam" id="PF07690">
    <property type="entry name" value="MFS_1"/>
    <property type="match status" value="1"/>
</dbReference>
<keyword evidence="6 8" id="KW-1133">Transmembrane helix</keyword>
<comment type="similarity">
    <text evidence="2">Belongs to the major facilitator superfamily. Organophosphate:Pi antiporter (OPA) (TC 2.A.1.4) family.</text>
</comment>
<name>A0A6P8HNL6_ACTTE</name>
<dbReference type="PROSITE" id="PS50850">
    <property type="entry name" value="MFS"/>
    <property type="match status" value="1"/>
</dbReference>
<evidence type="ECO:0000313" key="10">
    <source>
        <dbReference type="Proteomes" id="UP000515163"/>
    </source>
</evidence>
<evidence type="ECO:0000256" key="3">
    <source>
        <dbReference type="ARBA" id="ARBA00022448"/>
    </source>
</evidence>
<evidence type="ECO:0000256" key="6">
    <source>
        <dbReference type="ARBA" id="ARBA00022989"/>
    </source>
</evidence>
<feature type="transmembrane region" description="Helical" evidence="8">
    <location>
        <begin position="269"/>
        <end position="290"/>
    </location>
</feature>
<dbReference type="InterPro" id="IPR020846">
    <property type="entry name" value="MFS_dom"/>
</dbReference>
<feature type="domain" description="Major facilitator superfamily (MFS) profile" evidence="9">
    <location>
        <begin position="1"/>
        <end position="416"/>
    </location>
</feature>
<keyword evidence="3" id="KW-0813">Transport</keyword>
<sequence length="431" mass="47163">MLNPLQRRQALCFALTWIAYASTYLLRKPLGVIKADLSTIYKMSSTDLGWLDTSLLLPYAVMQILFASCGDRFGPRIALTFCLLGSALSMCTFGFWHNLPIFAVLLFLNGSSQATAWPNCVKSLGSWFNNQQRTTIFGFFGTCTFTGGIIGSALAVQLQSTYGPDLKMIFLIPSIVVGVIGVLIFLFMRSPEEVGMIIPGQETKVPTSSFPPSNAEQRSLSYVQLWNLRMVPELSWTNFCIKLVRYCMYMWLPMYLFQSLGYSKYQAGLLSTVFEIGGVAGSVGLGIIINRFLSGRVVHGVCFTVLGSTIFLAAFHYTSHMGISINCLFMFLAGACNCGPDPYLSGSIAASVGERENAQAAVSGLINGFGSIGTVIEGPLIGWMVGHYGWAGPFYFMIGLSTFGTLCMYKATRIDDAIKKTQFMSQLTADT</sequence>
<dbReference type="InParanoid" id="A0A6P8HNL6"/>
<feature type="transmembrane region" description="Helical" evidence="8">
    <location>
        <begin position="323"/>
        <end position="344"/>
    </location>
</feature>
<evidence type="ECO:0000256" key="4">
    <source>
        <dbReference type="ARBA" id="ARBA00022597"/>
    </source>
</evidence>
<accession>A0A6P8HNL6</accession>
<reference evidence="11" key="1">
    <citation type="submission" date="2025-08" db="UniProtKB">
        <authorList>
            <consortium name="RefSeq"/>
        </authorList>
    </citation>
    <scope>IDENTIFICATION</scope>
    <source>
        <tissue evidence="11">Tentacle</tissue>
    </source>
</reference>
<evidence type="ECO:0000313" key="11">
    <source>
        <dbReference type="RefSeq" id="XP_031556608.1"/>
    </source>
</evidence>
<dbReference type="OrthoDB" id="3639251at2759"/>
<organism evidence="10 11">
    <name type="scientific">Actinia tenebrosa</name>
    <name type="common">Australian red waratah sea anemone</name>
    <dbReference type="NCBI Taxonomy" id="6105"/>
    <lineage>
        <taxon>Eukaryota</taxon>
        <taxon>Metazoa</taxon>
        <taxon>Cnidaria</taxon>
        <taxon>Anthozoa</taxon>
        <taxon>Hexacorallia</taxon>
        <taxon>Actiniaria</taxon>
        <taxon>Actiniidae</taxon>
        <taxon>Actinia</taxon>
    </lineage>
</organism>
<dbReference type="GeneID" id="116293329"/>
<keyword evidence="4" id="KW-0762">Sugar transport</keyword>
<dbReference type="RefSeq" id="XP_031556608.1">
    <property type="nucleotide sequence ID" value="XM_031700748.1"/>
</dbReference>
<dbReference type="PIRSF" id="PIRSF002808">
    <property type="entry name" value="Hexose_phosphate_transp"/>
    <property type="match status" value="1"/>
</dbReference>
<dbReference type="InterPro" id="IPR011701">
    <property type="entry name" value="MFS"/>
</dbReference>
<keyword evidence="10" id="KW-1185">Reference proteome</keyword>
<dbReference type="Gene3D" id="1.20.1250.20">
    <property type="entry name" value="MFS general substrate transporter like domains"/>
    <property type="match status" value="2"/>
</dbReference>
<feature type="transmembrane region" description="Helical" evidence="8">
    <location>
        <begin position="48"/>
        <end position="66"/>
    </location>
</feature>
<evidence type="ECO:0000256" key="5">
    <source>
        <dbReference type="ARBA" id="ARBA00022692"/>
    </source>
</evidence>
<dbReference type="GO" id="GO:0022857">
    <property type="term" value="F:transmembrane transporter activity"/>
    <property type="evidence" value="ECO:0007669"/>
    <property type="project" value="InterPro"/>
</dbReference>
<dbReference type="Proteomes" id="UP000515163">
    <property type="component" value="Unplaced"/>
</dbReference>
<dbReference type="PANTHER" id="PTHR43184:SF30">
    <property type="entry name" value="MFS DOMAIN-CONTAINING PROTEIN"/>
    <property type="match status" value="1"/>
</dbReference>
<evidence type="ECO:0000256" key="8">
    <source>
        <dbReference type="SAM" id="Phobius"/>
    </source>
</evidence>
<evidence type="ECO:0000256" key="1">
    <source>
        <dbReference type="ARBA" id="ARBA00004141"/>
    </source>
</evidence>
<dbReference type="SUPFAM" id="SSF103473">
    <property type="entry name" value="MFS general substrate transporter"/>
    <property type="match status" value="1"/>
</dbReference>
<evidence type="ECO:0000256" key="2">
    <source>
        <dbReference type="ARBA" id="ARBA00009598"/>
    </source>
</evidence>
<feature type="transmembrane region" description="Helical" evidence="8">
    <location>
        <begin position="365"/>
        <end position="384"/>
    </location>
</feature>
<feature type="transmembrane region" description="Helical" evidence="8">
    <location>
        <begin position="136"/>
        <end position="156"/>
    </location>
</feature>
<dbReference type="KEGG" id="aten:116293329"/>
<feature type="transmembrane region" description="Helical" evidence="8">
    <location>
        <begin position="390"/>
        <end position="409"/>
    </location>
</feature>
<dbReference type="InterPro" id="IPR036259">
    <property type="entry name" value="MFS_trans_sf"/>
</dbReference>
<feature type="transmembrane region" description="Helical" evidence="8">
    <location>
        <begin position="297"/>
        <end position="317"/>
    </location>
</feature>
<gene>
    <name evidence="11" type="primary">LOC116293329</name>
</gene>
<evidence type="ECO:0000256" key="7">
    <source>
        <dbReference type="ARBA" id="ARBA00023136"/>
    </source>
</evidence>
<proteinExistence type="inferred from homology"/>
<keyword evidence="7 8" id="KW-0472">Membrane</keyword>
<feature type="transmembrane region" description="Helical" evidence="8">
    <location>
        <begin position="78"/>
        <end position="96"/>
    </location>
</feature>
<protein>
    <submittedName>
        <fullName evidence="11">Glycerol-3-phosphate transporter 5</fullName>
    </submittedName>
</protein>
<dbReference type="GO" id="GO:0016020">
    <property type="term" value="C:membrane"/>
    <property type="evidence" value="ECO:0007669"/>
    <property type="project" value="UniProtKB-SubCell"/>
</dbReference>
<feature type="transmembrane region" description="Helical" evidence="8">
    <location>
        <begin position="239"/>
        <end position="257"/>
    </location>
</feature>
<evidence type="ECO:0000259" key="9">
    <source>
        <dbReference type="PROSITE" id="PS50850"/>
    </source>
</evidence>
<comment type="subcellular location">
    <subcellularLocation>
        <location evidence="1">Membrane</location>
        <topology evidence="1">Multi-pass membrane protein</topology>
    </subcellularLocation>
</comment>
<dbReference type="PANTHER" id="PTHR43184">
    <property type="entry name" value="MAJOR FACILITATOR SUPERFAMILY TRANSPORTER 16, ISOFORM B"/>
    <property type="match status" value="1"/>
</dbReference>
<keyword evidence="5 8" id="KW-0812">Transmembrane</keyword>
<feature type="transmembrane region" description="Helical" evidence="8">
    <location>
        <begin position="168"/>
        <end position="188"/>
    </location>
</feature>
<dbReference type="InterPro" id="IPR000849">
    <property type="entry name" value="Sugar_P_transporter"/>
</dbReference>